<protein>
    <submittedName>
        <fullName evidence="1">Uncharacterized protein</fullName>
    </submittedName>
</protein>
<evidence type="ECO:0000313" key="2">
    <source>
        <dbReference type="Proteomes" id="UP001597176"/>
    </source>
</evidence>
<accession>A0ABW3WXL2</accession>
<keyword evidence="2" id="KW-1185">Reference proteome</keyword>
<name>A0ABW3WXL2_9HYPH</name>
<sequence length="42" mass="4800">MAGDVNKLTVRTVQTVQLANQVQRRIQEAMNWLAQDRNFNAA</sequence>
<dbReference type="EMBL" id="JBHTND010000008">
    <property type="protein sequence ID" value="MFD1301535.1"/>
    <property type="molecule type" value="Genomic_DNA"/>
</dbReference>
<reference evidence="2" key="1">
    <citation type="journal article" date="2019" name="Int. J. Syst. Evol. Microbiol.">
        <title>The Global Catalogue of Microorganisms (GCM) 10K type strain sequencing project: providing services to taxonomists for standard genome sequencing and annotation.</title>
        <authorList>
            <consortium name="The Broad Institute Genomics Platform"/>
            <consortium name="The Broad Institute Genome Sequencing Center for Infectious Disease"/>
            <person name="Wu L."/>
            <person name="Ma J."/>
        </authorList>
    </citation>
    <scope>NUCLEOTIDE SEQUENCE [LARGE SCALE GENOMIC DNA]</scope>
    <source>
        <strain evidence="2">CCUG 56108</strain>
    </source>
</reference>
<gene>
    <name evidence="1" type="ORF">ACFQ4G_08050</name>
</gene>
<dbReference type="Proteomes" id="UP001597176">
    <property type="component" value="Unassembled WGS sequence"/>
</dbReference>
<dbReference type="RefSeq" id="WP_379040040.1">
    <property type="nucleotide sequence ID" value="NZ_JBHTND010000008.1"/>
</dbReference>
<comment type="caution">
    <text evidence="1">The sequence shown here is derived from an EMBL/GenBank/DDBJ whole genome shotgun (WGS) entry which is preliminary data.</text>
</comment>
<organism evidence="1 2">
    <name type="scientific">Methylobacterium marchantiae</name>
    <dbReference type="NCBI Taxonomy" id="600331"/>
    <lineage>
        <taxon>Bacteria</taxon>
        <taxon>Pseudomonadati</taxon>
        <taxon>Pseudomonadota</taxon>
        <taxon>Alphaproteobacteria</taxon>
        <taxon>Hyphomicrobiales</taxon>
        <taxon>Methylobacteriaceae</taxon>
        <taxon>Methylobacterium</taxon>
    </lineage>
</organism>
<evidence type="ECO:0000313" key="1">
    <source>
        <dbReference type="EMBL" id="MFD1301535.1"/>
    </source>
</evidence>
<proteinExistence type="predicted"/>